<dbReference type="AlphaFoldDB" id="A0A387H2V9"/>
<evidence type="ECO:0000259" key="1">
    <source>
        <dbReference type="Pfam" id="PF02627"/>
    </source>
</evidence>
<dbReference type="PANTHER" id="PTHR33570">
    <property type="entry name" value="4-CARBOXYMUCONOLACTONE DECARBOXYLASE FAMILY PROTEIN"/>
    <property type="match status" value="1"/>
</dbReference>
<evidence type="ECO:0000313" key="3">
    <source>
        <dbReference type="Proteomes" id="UP000271554"/>
    </source>
</evidence>
<accession>A0A387H2V9</accession>
<protein>
    <recommendedName>
        <fullName evidence="1">Carboxymuconolactone decarboxylase-like domain-containing protein</fullName>
    </recommendedName>
</protein>
<feature type="domain" description="Carboxymuconolactone decarboxylase-like" evidence="1">
    <location>
        <begin position="47"/>
        <end position="131"/>
    </location>
</feature>
<dbReference type="Pfam" id="PF02627">
    <property type="entry name" value="CMD"/>
    <property type="match status" value="1"/>
</dbReference>
<proteinExistence type="predicted"/>
<name>A0A387H2V9_9ACTN</name>
<dbReference type="OrthoDB" id="9802489at2"/>
<organism evidence="2 3">
    <name type="scientific">Streptomyces hundungensis</name>
    <dbReference type="NCBI Taxonomy" id="1077946"/>
    <lineage>
        <taxon>Bacteria</taxon>
        <taxon>Bacillati</taxon>
        <taxon>Actinomycetota</taxon>
        <taxon>Actinomycetes</taxon>
        <taxon>Kitasatosporales</taxon>
        <taxon>Streptomycetaceae</taxon>
        <taxon>Streptomyces</taxon>
    </lineage>
</organism>
<evidence type="ECO:0000313" key="2">
    <source>
        <dbReference type="EMBL" id="AYG77996.1"/>
    </source>
</evidence>
<dbReference type="EMBL" id="CP032698">
    <property type="protein sequence ID" value="AYG77996.1"/>
    <property type="molecule type" value="Genomic_DNA"/>
</dbReference>
<sequence>MNPDGPARETCEDCSDAKYRLGLETATELAGNEAVQAFLADLRPVSPAASRLVVETVFGSLHHLPGLDQRERALVTLTALAVLGDTGKELIIHLGIAHRIGVPPTTVVAAFTHLSAYAGFPRTLNALAVAKRFYAGQGVLPPEEQ</sequence>
<dbReference type="Gene3D" id="1.20.1290.10">
    <property type="entry name" value="AhpD-like"/>
    <property type="match status" value="1"/>
</dbReference>
<dbReference type="GO" id="GO:0051920">
    <property type="term" value="F:peroxiredoxin activity"/>
    <property type="evidence" value="ECO:0007669"/>
    <property type="project" value="InterPro"/>
</dbReference>
<dbReference type="SUPFAM" id="SSF69118">
    <property type="entry name" value="AhpD-like"/>
    <property type="match status" value="1"/>
</dbReference>
<dbReference type="RefSeq" id="WP_120719379.1">
    <property type="nucleotide sequence ID" value="NZ_CP032698.1"/>
</dbReference>
<dbReference type="PANTHER" id="PTHR33570:SF2">
    <property type="entry name" value="CARBOXYMUCONOLACTONE DECARBOXYLASE-LIKE DOMAIN-CONTAINING PROTEIN"/>
    <property type="match status" value="1"/>
</dbReference>
<dbReference type="InterPro" id="IPR003779">
    <property type="entry name" value="CMD-like"/>
</dbReference>
<dbReference type="Proteomes" id="UP000271554">
    <property type="component" value="Chromosome"/>
</dbReference>
<dbReference type="InterPro" id="IPR029032">
    <property type="entry name" value="AhpD-like"/>
</dbReference>
<reference evidence="2 3" key="1">
    <citation type="submission" date="2018-10" db="EMBL/GenBank/DDBJ databases">
        <title>Relationship between Morphology and Antimicrobial Activity in Streptomyces.</title>
        <authorList>
            <person name="Kang H.J."/>
            <person name="Kim S.B."/>
        </authorList>
    </citation>
    <scope>NUCLEOTIDE SEQUENCE [LARGE SCALE GENOMIC DNA]</scope>
    <source>
        <strain evidence="2 3">BH38</strain>
    </source>
</reference>
<gene>
    <name evidence="2" type="ORF">DWB77_00103</name>
</gene>
<keyword evidence="3" id="KW-1185">Reference proteome</keyword>
<dbReference type="KEGG" id="shun:DWB77_00103"/>
<dbReference type="InterPro" id="IPR052512">
    <property type="entry name" value="4CMD/NDH-1_regulator"/>
</dbReference>